<feature type="transmembrane region" description="Helical" evidence="9">
    <location>
        <begin position="23"/>
        <end position="46"/>
    </location>
</feature>
<evidence type="ECO:0000256" key="6">
    <source>
        <dbReference type="ARBA" id="ARBA00023136"/>
    </source>
</evidence>
<dbReference type="Pfam" id="PF00001">
    <property type="entry name" value="7tm_1"/>
    <property type="match status" value="1"/>
</dbReference>
<organism evidence="11 12">
    <name type="scientific">Saccoglossus kowalevskii</name>
    <name type="common">Acorn worm</name>
    <dbReference type="NCBI Taxonomy" id="10224"/>
    <lineage>
        <taxon>Eukaryota</taxon>
        <taxon>Metazoa</taxon>
        <taxon>Hemichordata</taxon>
        <taxon>Enteropneusta</taxon>
        <taxon>Harrimaniidae</taxon>
        <taxon>Saccoglossus</taxon>
    </lineage>
</organism>
<evidence type="ECO:0000256" key="7">
    <source>
        <dbReference type="ARBA" id="ARBA00023170"/>
    </source>
</evidence>
<keyword evidence="8" id="KW-0807">Transducer</keyword>
<comment type="subcellular location">
    <subcellularLocation>
        <location evidence="1">Cell membrane</location>
        <topology evidence="1">Multi-pass membrane protein</topology>
    </subcellularLocation>
</comment>
<feature type="transmembrane region" description="Helical" evidence="9">
    <location>
        <begin position="274"/>
        <end position="296"/>
    </location>
</feature>
<evidence type="ECO:0000256" key="5">
    <source>
        <dbReference type="ARBA" id="ARBA00023040"/>
    </source>
</evidence>
<keyword evidence="5" id="KW-0297">G-protein coupled receptor</keyword>
<protein>
    <submittedName>
        <fullName evidence="12">G-protein coupled receptor moody-like</fullName>
    </submittedName>
</protein>
<evidence type="ECO:0000256" key="8">
    <source>
        <dbReference type="ARBA" id="ARBA00023224"/>
    </source>
</evidence>
<dbReference type="Gene3D" id="1.20.1070.10">
    <property type="entry name" value="Rhodopsin 7-helix transmembrane proteins"/>
    <property type="match status" value="1"/>
</dbReference>
<dbReference type="SUPFAM" id="SSF81321">
    <property type="entry name" value="Family A G protein-coupled receptor-like"/>
    <property type="match status" value="1"/>
</dbReference>
<keyword evidence="6 9" id="KW-0472">Membrane</keyword>
<sequence length="347" mass="38863">MNLTNNWTEHGPDLSPASFTSTAAALLIILLIVGACGHTLVVMTIVRKKRLRTFSYSFIASISCINITFVLLVILPTIDTFLNQSWRIGHGSCLMQVYLKPSVISIILWHYLLLSINRFTFHKFNSKYTTVTKRATIGVALTFSWIFPGLVTMIPFIITLDSMSYSPLVFLCVPSNGYGQIGLVIPLVNIVFPSIIVFSMVGLIFRHYSRKRKIVRPAPNNSTGVQITLNVPRLSTHETQFLKTLLVTFVLTIISYVPYQVLMSCDPDISLPDVWILANVWLFAVNCLIPVVYGAMNNRFQEAYIELLLCGLCKPIDDVTGTIPRDGRTVANTQINDVHHLTVIEIP</sequence>
<dbReference type="InterPro" id="IPR000276">
    <property type="entry name" value="GPCR_Rhodpsn"/>
</dbReference>
<feature type="transmembrane region" description="Helical" evidence="9">
    <location>
        <begin position="137"/>
        <end position="158"/>
    </location>
</feature>
<dbReference type="RefSeq" id="XP_006813198.1">
    <property type="nucleotide sequence ID" value="XM_006813135.1"/>
</dbReference>
<dbReference type="CDD" id="cd00637">
    <property type="entry name" value="7tm_classA_rhodopsin-like"/>
    <property type="match status" value="1"/>
</dbReference>
<keyword evidence="11" id="KW-1185">Reference proteome</keyword>
<evidence type="ECO:0000313" key="12">
    <source>
        <dbReference type="RefSeq" id="XP_006813198.1"/>
    </source>
</evidence>
<dbReference type="PANTHER" id="PTHR24228:SF74">
    <property type="entry name" value="G-PROTEIN COUPLED RECEPTORS FAMILY 1 PROFILE DOMAIN-CONTAINING PROTEIN"/>
    <property type="match status" value="1"/>
</dbReference>
<evidence type="ECO:0000259" key="10">
    <source>
        <dbReference type="PROSITE" id="PS50262"/>
    </source>
</evidence>
<dbReference type="GeneID" id="102801810"/>
<proteinExistence type="predicted"/>
<evidence type="ECO:0000256" key="1">
    <source>
        <dbReference type="ARBA" id="ARBA00004651"/>
    </source>
</evidence>
<evidence type="ECO:0000256" key="2">
    <source>
        <dbReference type="ARBA" id="ARBA00022475"/>
    </source>
</evidence>
<evidence type="ECO:0000256" key="9">
    <source>
        <dbReference type="SAM" id="Phobius"/>
    </source>
</evidence>
<reference evidence="12" key="1">
    <citation type="submission" date="2025-08" db="UniProtKB">
        <authorList>
            <consortium name="RefSeq"/>
        </authorList>
    </citation>
    <scope>IDENTIFICATION</scope>
    <source>
        <tissue evidence="12">Testes</tissue>
    </source>
</reference>
<feature type="transmembrane region" description="Helical" evidence="9">
    <location>
        <begin position="58"/>
        <end position="78"/>
    </location>
</feature>
<feature type="transmembrane region" description="Helical" evidence="9">
    <location>
        <begin position="241"/>
        <end position="262"/>
    </location>
</feature>
<keyword evidence="7" id="KW-0675">Receptor</keyword>
<gene>
    <name evidence="12" type="primary">LOC102801810</name>
</gene>
<evidence type="ECO:0000313" key="11">
    <source>
        <dbReference type="Proteomes" id="UP000694865"/>
    </source>
</evidence>
<dbReference type="Proteomes" id="UP000694865">
    <property type="component" value="Unplaced"/>
</dbReference>
<dbReference type="InterPro" id="IPR017452">
    <property type="entry name" value="GPCR_Rhodpsn_7TM"/>
</dbReference>
<dbReference type="PRINTS" id="PR00237">
    <property type="entry name" value="GPCRRHODOPSN"/>
</dbReference>
<feature type="transmembrane region" description="Helical" evidence="9">
    <location>
        <begin position="98"/>
        <end position="116"/>
    </location>
</feature>
<keyword evidence="3 9" id="KW-0812">Transmembrane</keyword>
<dbReference type="PROSITE" id="PS50262">
    <property type="entry name" value="G_PROTEIN_RECEP_F1_2"/>
    <property type="match status" value="1"/>
</dbReference>
<evidence type="ECO:0000256" key="4">
    <source>
        <dbReference type="ARBA" id="ARBA00022989"/>
    </source>
</evidence>
<dbReference type="PANTHER" id="PTHR24228">
    <property type="entry name" value="B2 BRADYKININ RECEPTOR/ANGIOTENSIN II RECEPTOR"/>
    <property type="match status" value="1"/>
</dbReference>
<accession>A0ABM0LZK7</accession>
<keyword evidence="2" id="KW-1003">Cell membrane</keyword>
<feature type="transmembrane region" description="Helical" evidence="9">
    <location>
        <begin position="178"/>
        <end position="205"/>
    </location>
</feature>
<keyword evidence="4 9" id="KW-1133">Transmembrane helix</keyword>
<feature type="domain" description="G-protein coupled receptors family 1 profile" evidence="10">
    <location>
        <begin position="37"/>
        <end position="293"/>
    </location>
</feature>
<evidence type="ECO:0000256" key="3">
    <source>
        <dbReference type="ARBA" id="ARBA00022692"/>
    </source>
</evidence>
<name>A0ABM0LZK7_SACKO</name>